<keyword evidence="1" id="KW-0732">Signal</keyword>
<organism evidence="3 4">
    <name type="scientific">Pseudogemmobacter humi</name>
    <dbReference type="NCBI Taxonomy" id="2483812"/>
    <lineage>
        <taxon>Bacteria</taxon>
        <taxon>Pseudomonadati</taxon>
        <taxon>Pseudomonadota</taxon>
        <taxon>Alphaproteobacteria</taxon>
        <taxon>Rhodobacterales</taxon>
        <taxon>Paracoccaceae</taxon>
        <taxon>Pseudogemmobacter</taxon>
    </lineage>
</organism>
<dbReference type="Proteomes" id="UP000277498">
    <property type="component" value="Unassembled WGS sequence"/>
</dbReference>
<accession>A0A3P5XFB9</accession>
<protein>
    <submittedName>
        <fullName evidence="3">Corrinoid ABC transporter substrate-binding protein</fullName>
    </submittedName>
</protein>
<gene>
    <name evidence="3" type="ORF">XINFAN_02427</name>
</gene>
<dbReference type="GO" id="GO:0071281">
    <property type="term" value="P:cellular response to iron ion"/>
    <property type="evidence" value="ECO:0007669"/>
    <property type="project" value="TreeGrafter"/>
</dbReference>
<sequence>MPSPGHLRPLFAAAGIFLAAAASAAAVFAGSVFAGAPQRVVSISLCTDQLAMLVAAPGQLVSVTYLAVDPGSSPMVEEARAFHINHGFAEEVALLRPDLVLAGRYTTRVTVDMLIRLGHPVEIFEPENSIEDIRTNLRKMGAALGREARAEELIALMDRDLDAIATALPETRPEVAFYYASGYSLGTGTLADAIATRAGLENIAPRLDLGASGVVPLEALILARPGVVVRSAGYRGHSRAQEILNHPALQHFLEPPRRDARSGPEWVCGTPLVTDAIRALARAAGQELRE</sequence>
<dbReference type="EMBL" id="UXAW01000074">
    <property type="protein sequence ID" value="VDC30095.1"/>
    <property type="molecule type" value="Genomic_DNA"/>
</dbReference>
<evidence type="ECO:0000313" key="4">
    <source>
        <dbReference type="Proteomes" id="UP000277498"/>
    </source>
</evidence>
<evidence type="ECO:0000259" key="2">
    <source>
        <dbReference type="PROSITE" id="PS50983"/>
    </source>
</evidence>
<dbReference type="RefSeq" id="WP_124087176.1">
    <property type="nucleotide sequence ID" value="NZ_UXAW01000074.1"/>
</dbReference>
<feature type="domain" description="Fe/B12 periplasmic-binding" evidence="2">
    <location>
        <begin position="39"/>
        <end position="290"/>
    </location>
</feature>
<feature type="chain" id="PRO_5018285413" evidence="1">
    <location>
        <begin position="25"/>
        <end position="290"/>
    </location>
</feature>
<dbReference type="InterPro" id="IPR050902">
    <property type="entry name" value="ABC_Transporter_SBP"/>
</dbReference>
<proteinExistence type="predicted"/>
<reference evidence="3 4" key="1">
    <citation type="submission" date="2018-11" db="EMBL/GenBank/DDBJ databases">
        <authorList>
            <person name="Criscuolo A."/>
        </authorList>
    </citation>
    <scope>NUCLEOTIDE SEQUENCE [LARGE SCALE GENOMIC DNA]</scope>
    <source>
        <strain evidence="3">ACIP111625</strain>
    </source>
</reference>
<keyword evidence="4" id="KW-1185">Reference proteome</keyword>
<feature type="signal peptide" evidence="1">
    <location>
        <begin position="1"/>
        <end position="24"/>
    </location>
</feature>
<dbReference type="PROSITE" id="PS50983">
    <property type="entry name" value="FE_B12_PBP"/>
    <property type="match status" value="1"/>
</dbReference>
<evidence type="ECO:0000313" key="3">
    <source>
        <dbReference type="EMBL" id="VDC30095.1"/>
    </source>
</evidence>
<dbReference type="InterPro" id="IPR002491">
    <property type="entry name" value="ABC_transptr_periplasmic_BD"/>
</dbReference>
<dbReference type="Gene3D" id="3.40.50.1980">
    <property type="entry name" value="Nitrogenase molybdenum iron protein domain"/>
    <property type="match status" value="2"/>
</dbReference>
<dbReference type="PANTHER" id="PTHR30535:SF34">
    <property type="entry name" value="MOLYBDATE-BINDING PROTEIN MOLA"/>
    <property type="match status" value="1"/>
</dbReference>
<dbReference type="AlphaFoldDB" id="A0A3P5XFB9"/>
<evidence type="ECO:0000256" key="1">
    <source>
        <dbReference type="SAM" id="SignalP"/>
    </source>
</evidence>
<name>A0A3P5XFB9_9RHOB</name>
<dbReference type="OrthoDB" id="1632039at2"/>
<dbReference type="PANTHER" id="PTHR30535">
    <property type="entry name" value="VITAMIN B12-BINDING PROTEIN"/>
    <property type="match status" value="1"/>
</dbReference>
<dbReference type="SUPFAM" id="SSF53807">
    <property type="entry name" value="Helical backbone' metal receptor"/>
    <property type="match status" value="1"/>
</dbReference>
<dbReference type="Pfam" id="PF01497">
    <property type="entry name" value="Peripla_BP_2"/>
    <property type="match status" value="1"/>
</dbReference>